<evidence type="ECO:0000313" key="5">
    <source>
        <dbReference type="Proteomes" id="UP001295444"/>
    </source>
</evidence>
<keyword evidence="5" id="KW-1185">Reference proteome</keyword>
<reference evidence="4" key="1">
    <citation type="submission" date="2022-03" db="EMBL/GenBank/DDBJ databases">
        <authorList>
            <person name="Alioto T."/>
            <person name="Alioto T."/>
            <person name="Gomez Garrido J."/>
        </authorList>
    </citation>
    <scope>NUCLEOTIDE SEQUENCE</scope>
</reference>
<gene>
    <name evidence="4" type="ORF">PECUL_23A000595</name>
</gene>
<keyword evidence="1" id="KW-0393">Immunoglobulin domain</keyword>
<dbReference type="PANTHER" id="PTHR19944:SF62">
    <property type="entry name" value="BETA-2-MICROGLOBULIN"/>
    <property type="match status" value="1"/>
</dbReference>
<dbReference type="InterPro" id="IPR036179">
    <property type="entry name" value="Ig-like_dom_sf"/>
</dbReference>
<dbReference type="InterPro" id="IPR003597">
    <property type="entry name" value="Ig_C1-set"/>
</dbReference>
<dbReference type="EMBL" id="OW240914">
    <property type="protein sequence ID" value="CAH2275158.1"/>
    <property type="molecule type" value="Genomic_DNA"/>
</dbReference>
<sequence length="124" mass="13968">MKLLVVVTSVVLLGVSLSWSHPTNIRNLKVHVYTERPVHTGEKNTLICHLNEFHPQSMSAKLTMNGVEIANSHEAQADTSSQQDRLGMTKYAEFVPHQGDKIACVVSRNEHEPKNYQLDCMLML</sequence>
<evidence type="ECO:0000256" key="1">
    <source>
        <dbReference type="ARBA" id="ARBA00023319"/>
    </source>
</evidence>
<proteinExistence type="predicted"/>
<evidence type="ECO:0000256" key="2">
    <source>
        <dbReference type="SAM" id="SignalP"/>
    </source>
</evidence>
<organism evidence="4 5">
    <name type="scientific">Pelobates cultripes</name>
    <name type="common">Western spadefoot toad</name>
    <dbReference type="NCBI Taxonomy" id="61616"/>
    <lineage>
        <taxon>Eukaryota</taxon>
        <taxon>Metazoa</taxon>
        <taxon>Chordata</taxon>
        <taxon>Craniata</taxon>
        <taxon>Vertebrata</taxon>
        <taxon>Euteleostomi</taxon>
        <taxon>Amphibia</taxon>
        <taxon>Batrachia</taxon>
        <taxon>Anura</taxon>
        <taxon>Pelobatoidea</taxon>
        <taxon>Pelobatidae</taxon>
        <taxon>Pelobates</taxon>
    </lineage>
</organism>
<dbReference type="InterPro" id="IPR050160">
    <property type="entry name" value="MHC/Immunoglobulin"/>
</dbReference>
<dbReference type="Proteomes" id="UP001295444">
    <property type="component" value="Chromosome 03"/>
</dbReference>
<accession>A0AAD1RPU5</accession>
<evidence type="ECO:0000313" key="4">
    <source>
        <dbReference type="EMBL" id="CAH2275158.1"/>
    </source>
</evidence>
<dbReference type="SUPFAM" id="SSF48726">
    <property type="entry name" value="Immunoglobulin"/>
    <property type="match status" value="1"/>
</dbReference>
<dbReference type="Pfam" id="PF07654">
    <property type="entry name" value="C1-set"/>
    <property type="match status" value="1"/>
</dbReference>
<feature type="chain" id="PRO_5041921711" evidence="2">
    <location>
        <begin position="21"/>
        <end position="124"/>
    </location>
</feature>
<dbReference type="SMART" id="SM00407">
    <property type="entry name" value="IGc1"/>
    <property type="match status" value="1"/>
</dbReference>
<feature type="signal peptide" evidence="2">
    <location>
        <begin position="1"/>
        <end position="20"/>
    </location>
</feature>
<dbReference type="InterPro" id="IPR013783">
    <property type="entry name" value="Ig-like_fold"/>
</dbReference>
<name>A0AAD1RPU5_PELCU</name>
<dbReference type="Gene3D" id="2.60.40.10">
    <property type="entry name" value="Immunoglobulins"/>
    <property type="match status" value="1"/>
</dbReference>
<keyword evidence="2" id="KW-0732">Signal</keyword>
<protein>
    <submittedName>
        <fullName evidence="4">Beta-2-microglobulin-like</fullName>
    </submittedName>
</protein>
<evidence type="ECO:0000259" key="3">
    <source>
        <dbReference type="SMART" id="SM00407"/>
    </source>
</evidence>
<feature type="domain" description="Immunoglobulin C1-set" evidence="3">
    <location>
        <begin position="43"/>
        <end position="114"/>
    </location>
</feature>
<dbReference type="PANTHER" id="PTHR19944">
    <property type="entry name" value="MHC CLASS II-RELATED"/>
    <property type="match status" value="1"/>
</dbReference>
<dbReference type="AlphaFoldDB" id="A0AAD1RPU5"/>